<feature type="transmembrane region" description="Helical" evidence="7">
    <location>
        <begin position="49"/>
        <end position="69"/>
    </location>
</feature>
<dbReference type="PROSITE" id="PS51201">
    <property type="entry name" value="RCK_N"/>
    <property type="match status" value="1"/>
</dbReference>
<evidence type="ECO:0000256" key="4">
    <source>
        <dbReference type="ARBA" id="ARBA00022692"/>
    </source>
</evidence>
<organism evidence="9 10">
    <name type="scientific">Candidatus Collierbacteria bacterium GW2011_GWA1_44_12</name>
    <dbReference type="NCBI Taxonomy" id="1618376"/>
    <lineage>
        <taxon>Bacteria</taxon>
        <taxon>Candidatus Collieribacteriota</taxon>
    </lineage>
</organism>
<dbReference type="GO" id="GO:1902600">
    <property type="term" value="P:proton transmembrane transport"/>
    <property type="evidence" value="ECO:0007669"/>
    <property type="project" value="InterPro"/>
</dbReference>
<feature type="transmembrane region" description="Helical" evidence="7">
    <location>
        <begin position="316"/>
        <end position="337"/>
    </location>
</feature>
<comment type="similarity">
    <text evidence="2">Belongs to the monovalent cation:proton antiporter 2 (CPA2) transporter (TC 2.A.37) family.</text>
</comment>
<dbReference type="AlphaFoldDB" id="A0A0G1GK45"/>
<feature type="transmembrane region" description="Helical" evidence="7">
    <location>
        <begin position="108"/>
        <end position="131"/>
    </location>
</feature>
<protein>
    <submittedName>
        <fullName evidence="9">Transporter, CPA2 family</fullName>
    </submittedName>
</protein>
<dbReference type="Pfam" id="PF00999">
    <property type="entry name" value="Na_H_Exchanger"/>
    <property type="match status" value="1"/>
</dbReference>
<dbReference type="InterPro" id="IPR006153">
    <property type="entry name" value="Cation/H_exchanger_TM"/>
</dbReference>
<gene>
    <name evidence="9" type="ORF">UW23_C0026G0005</name>
</gene>
<evidence type="ECO:0000313" key="9">
    <source>
        <dbReference type="EMBL" id="KKT34920.1"/>
    </source>
</evidence>
<keyword evidence="4 7" id="KW-0812">Transmembrane</keyword>
<feature type="transmembrane region" description="Helical" evidence="7">
    <location>
        <begin position="209"/>
        <end position="225"/>
    </location>
</feature>
<evidence type="ECO:0000259" key="8">
    <source>
        <dbReference type="PROSITE" id="PS51201"/>
    </source>
</evidence>
<dbReference type="PANTHER" id="PTHR42751">
    <property type="entry name" value="SODIUM/HYDROGEN EXCHANGER FAMILY/TRKA DOMAIN PROTEIN"/>
    <property type="match status" value="1"/>
</dbReference>
<accession>A0A0G1GK45</accession>
<feature type="transmembrane region" description="Helical" evidence="7">
    <location>
        <begin position="174"/>
        <end position="197"/>
    </location>
</feature>
<feature type="transmembrane region" description="Helical" evidence="7">
    <location>
        <begin position="285"/>
        <end position="304"/>
    </location>
</feature>
<evidence type="ECO:0000313" key="10">
    <source>
        <dbReference type="Proteomes" id="UP000034069"/>
    </source>
</evidence>
<dbReference type="InterPro" id="IPR003148">
    <property type="entry name" value="RCK_N"/>
</dbReference>
<evidence type="ECO:0000256" key="1">
    <source>
        <dbReference type="ARBA" id="ARBA00004141"/>
    </source>
</evidence>
<reference evidence="9 10" key="1">
    <citation type="journal article" date="2015" name="Nature">
        <title>rRNA introns, odd ribosomes, and small enigmatic genomes across a large radiation of phyla.</title>
        <authorList>
            <person name="Brown C.T."/>
            <person name="Hug L.A."/>
            <person name="Thomas B.C."/>
            <person name="Sharon I."/>
            <person name="Castelle C.J."/>
            <person name="Singh A."/>
            <person name="Wilkins M.J."/>
            <person name="Williams K.H."/>
            <person name="Banfield J.F."/>
        </authorList>
    </citation>
    <scope>NUCLEOTIDE SEQUENCE [LARGE SCALE GENOMIC DNA]</scope>
</reference>
<keyword evidence="6 7" id="KW-0472">Membrane</keyword>
<dbReference type="Pfam" id="PF02254">
    <property type="entry name" value="TrkA_N"/>
    <property type="match status" value="1"/>
</dbReference>
<dbReference type="Gene3D" id="3.40.50.720">
    <property type="entry name" value="NAD(P)-binding Rossmann-like Domain"/>
    <property type="match status" value="1"/>
</dbReference>
<keyword evidence="3" id="KW-0813">Transport</keyword>
<comment type="caution">
    <text evidence="9">The sequence shown here is derived from an EMBL/GenBank/DDBJ whole genome shotgun (WGS) entry which is preliminary data.</text>
</comment>
<feature type="transmembrane region" description="Helical" evidence="7">
    <location>
        <begin position="7"/>
        <end position="29"/>
    </location>
</feature>
<feature type="transmembrane region" description="Helical" evidence="7">
    <location>
        <begin position="81"/>
        <end position="102"/>
    </location>
</feature>
<dbReference type="PANTHER" id="PTHR42751:SF3">
    <property type="entry name" value="SODIUM_GLUTAMATE SYMPORTER"/>
    <property type="match status" value="1"/>
</dbReference>
<feature type="transmembrane region" description="Helical" evidence="7">
    <location>
        <begin position="143"/>
        <end position="162"/>
    </location>
</feature>
<comment type="subcellular location">
    <subcellularLocation>
        <location evidence="1">Membrane</location>
        <topology evidence="1">Multi-pass membrane protein</topology>
    </subcellularLocation>
</comment>
<keyword evidence="5 7" id="KW-1133">Transmembrane helix</keyword>
<dbReference type="GO" id="GO:0016020">
    <property type="term" value="C:membrane"/>
    <property type="evidence" value="ECO:0007669"/>
    <property type="project" value="UniProtKB-SubCell"/>
</dbReference>
<proteinExistence type="inferred from homology"/>
<feature type="domain" description="RCK N-terminal" evidence="8">
    <location>
        <begin position="397"/>
        <end position="514"/>
    </location>
</feature>
<name>A0A0G1GK45_9BACT</name>
<dbReference type="InterPro" id="IPR038770">
    <property type="entry name" value="Na+/solute_symporter_sf"/>
</dbReference>
<dbReference type="Gene3D" id="1.20.1530.20">
    <property type="match status" value="1"/>
</dbReference>
<evidence type="ECO:0000256" key="5">
    <source>
        <dbReference type="ARBA" id="ARBA00022989"/>
    </source>
</evidence>
<feature type="transmembrane region" description="Helical" evidence="7">
    <location>
        <begin position="349"/>
        <end position="368"/>
    </location>
</feature>
<dbReference type="GO" id="GO:0015297">
    <property type="term" value="F:antiporter activity"/>
    <property type="evidence" value="ECO:0007669"/>
    <property type="project" value="InterPro"/>
</dbReference>
<evidence type="ECO:0000256" key="3">
    <source>
        <dbReference type="ARBA" id="ARBA00022448"/>
    </source>
</evidence>
<dbReference type="InterPro" id="IPR036291">
    <property type="entry name" value="NAD(P)-bd_dom_sf"/>
</dbReference>
<feature type="transmembrane region" description="Helical" evidence="7">
    <location>
        <begin position="263"/>
        <end position="279"/>
    </location>
</feature>
<dbReference type="Proteomes" id="UP000034069">
    <property type="component" value="Unassembled WGS sequence"/>
</dbReference>
<sequence>MGGQLAVFVLAVICGVLFRYIGLPSLVGQVGAGLLVGASGLLGSRDVEVLRMMGDLGITLLLFLVGLEMNWKELHKVGKNAVLIFLGQTVLTILLFVGLSLAGLRLDVLRAILLAIALTFSSTIVVVKMLSEKKNLNSFSGKLSLAILLLQDMLAIFLLAVLPSFSEGIHMSVLWWLGIKLIALFVVVNIIGHAVIAKLLKEVIKNGDDLILFSLAWFFVVVLMAEKVFGVSAEVASFLAGLSLSTTWGHFQIINKVKTLRDVFLTLFFVVLGMQVGIGKVNWPMVLLLTMAVIFGKFLITYLWSGILGIGSRAAFLLAINLTQISEFSLVIMGLGITSGLWSDEVARTVMVTGLLTMTISTILIGESEKIYSAAKRKFKLGFNFGRGGDYKVSDIKNHIVLLGCDRTGKSVVNFLEKNGVPFLVVDFNPDVVQKIKERGGEVIYADATDPDLIDIANMKEAKLIISTIKDKNDSLALLSELSRKNIGVPVIVDAETALEAKELYAAGAAYVLLPHFVSGWHMSQLVKKSIKDSEVFDKFRKKQNTALKTIYEG</sequence>
<feature type="transmembrane region" description="Helical" evidence="7">
    <location>
        <begin position="231"/>
        <end position="251"/>
    </location>
</feature>
<dbReference type="SUPFAM" id="SSF51735">
    <property type="entry name" value="NAD(P)-binding Rossmann-fold domains"/>
    <property type="match status" value="1"/>
</dbReference>
<dbReference type="EMBL" id="LCHN01000026">
    <property type="protein sequence ID" value="KKT34920.1"/>
    <property type="molecule type" value="Genomic_DNA"/>
</dbReference>
<evidence type="ECO:0000256" key="7">
    <source>
        <dbReference type="SAM" id="Phobius"/>
    </source>
</evidence>
<evidence type="ECO:0000256" key="2">
    <source>
        <dbReference type="ARBA" id="ARBA00005551"/>
    </source>
</evidence>
<dbReference type="GO" id="GO:0006813">
    <property type="term" value="P:potassium ion transport"/>
    <property type="evidence" value="ECO:0007669"/>
    <property type="project" value="InterPro"/>
</dbReference>
<evidence type="ECO:0000256" key="6">
    <source>
        <dbReference type="ARBA" id="ARBA00023136"/>
    </source>
</evidence>